<dbReference type="Pfam" id="PF03645">
    <property type="entry name" value="Tctex-1"/>
    <property type="match status" value="1"/>
</dbReference>
<accession>A0A7J6SBA5</accession>
<keyword evidence="1" id="KW-0812">Transmembrane</keyword>
<evidence type="ECO:0000313" key="2">
    <source>
        <dbReference type="EMBL" id="KAF4729330.1"/>
    </source>
</evidence>
<dbReference type="PANTHER" id="PTHR21255:SF7">
    <property type="entry name" value="DYNEIN LIGHT CHAIN TCTEX-TYPE PROTEIN 2B"/>
    <property type="match status" value="1"/>
</dbReference>
<dbReference type="GO" id="GO:0045505">
    <property type="term" value="F:dynein intermediate chain binding"/>
    <property type="evidence" value="ECO:0007669"/>
    <property type="project" value="TreeGrafter"/>
</dbReference>
<keyword evidence="1" id="KW-1133">Transmembrane helix</keyword>
<feature type="transmembrane region" description="Helical" evidence="1">
    <location>
        <begin position="6"/>
        <end position="24"/>
    </location>
</feature>
<dbReference type="Proteomes" id="UP000574390">
    <property type="component" value="Unassembled WGS sequence"/>
</dbReference>
<evidence type="ECO:0000313" key="3">
    <source>
        <dbReference type="Proteomes" id="UP000574390"/>
    </source>
</evidence>
<protein>
    <submittedName>
        <fullName evidence="2">Tctex1 domain-containing protein 2</fullName>
    </submittedName>
</protein>
<dbReference type="PANTHER" id="PTHR21255">
    <property type="entry name" value="T-COMPLEX-ASSOCIATED-TESTIS-EXPRESSED 1/ DYNEIN LIGHT CHAIN"/>
    <property type="match status" value="1"/>
</dbReference>
<sequence length="168" mass="18656">AARCVIVIHIIATVIITVGVIAMSNPPTTTTHPHTSKHHNTLNTASSIEVNDNTATTSKFRPPMIRDVMRNIIKERIDSAVDKYPHYDPDVYAALSEAISNDIKDRIADLNIPRYKILVEVIIAEYNGQGIRVSSKCLWDNNTDNLATHTYITDTIMCVGVVYGTCVY</sequence>
<name>A0A7J6SBA5_PEROL</name>
<comment type="caution">
    <text evidence="2">The sequence shown here is derived from an EMBL/GenBank/DDBJ whole genome shotgun (WGS) entry which is preliminary data.</text>
</comment>
<dbReference type="CDD" id="cd21459">
    <property type="entry name" value="DLC-like_TCTEX1D2"/>
    <property type="match status" value="1"/>
</dbReference>
<dbReference type="EMBL" id="JABANM010016493">
    <property type="protein sequence ID" value="KAF4729330.1"/>
    <property type="molecule type" value="Genomic_DNA"/>
</dbReference>
<proteinExistence type="predicted"/>
<organism evidence="2 3">
    <name type="scientific">Perkinsus olseni</name>
    <name type="common">Perkinsus atlanticus</name>
    <dbReference type="NCBI Taxonomy" id="32597"/>
    <lineage>
        <taxon>Eukaryota</taxon>
        <taxon>Sar</taxon>
        <taxon>Alveolata</taxon>
        <taxon>Perkinsozoa</taxon>
        <taxon>Perkinsea</taxon>
        <taxon>Perkinsida</taxon>
        <taxon>Perkinsidae</taxon>
        <taxon>Perkinsus</taxon>
    </lineage>
</organism>
<gene>
    <name evidence="2" type="primary">TCTEX1D2</name>
    <name evidence="2" type="ORF">FOZ62_030043</name>
</gene>
<keyword evidence="1" id="KW-0472">Membrane</keyword>
<feature type="non-terminal residue" evidence="2">
    <location>
        <position position="1"/>
    </location>
</feature>
<reference evidence="2 3" key="1">
    <citation type="submission" date="2020-04" db="EMBL/GenBank/DDBJ databases">
        <title>Perkinsus olseni comparative genomics.</title>
        <authorList>
            <person name="Bogema D.R."/>
        </authorList>
    </citation>
    <scope>NUCLEOTIDE SEQUENCE [LARGE SCALE GENOMIC DNA]</scope>
    <source>
        <strain evidence="2">ATCC PRA-205</strain>
    </source>
</reference>
<dbReference type="GO" id="GO:0005868">
    <property type="term" value="C:cytoplasmic dynein complex"/>
    <property type="evidence" value="ECO:0007669"/>
    <property type="project" value="TreeGrafter"/>
</dbReference>
<dbReference type="AlphaFoldDB" id="A0A7J6SBA5"/>
<dbReference type="InterPro" id="IPR038586">
    <property type="entry name" value="Tctex-1-like_sf"/>
</dbReference>
<dbReference type="GO" id="GO:0005737">
    <property type="term" value="C:cytoplasm"/>
    <property type="evidence" value="ECO:0007669"/>
    <property type="project" value="TreeGrafter"/>
</dbReference>
<dbReference type="Gene3D" id="3.30.1140.40">
    <property type="entry name" value="Tctex-1"/>
    <property type="match status" value="1"/>
</dbReference>
<dbReference type="InterPro" id="IPR005334">
    <property type="entry name" value="Tctex-1-like"/>
</dbReference>
<evidence type="ECO:0000256" key="1">
    <source>
        <dbReference type="SAM" id="Phobius"/>
    </source>
</evidence>
<dbReference type="GO" id="GO:0007018">
    <property type="term" value="P:microtubule-based movement"/>
    <property type="evidence" value="ECO:0007669"/>
    <property type="project" value="TreeGrafter"/>
</dbReference>